<dbReference type="SUPFAM" id="SSF55874">
    <property type="entry name" value="ATPase domain of HSP90 chaperone/DNA topoisomerase II/histidine kinase"/>
    <property type="match status" value="1"/>
</dbReference>
<keyword evidence="4" id="KW-0808">Transferase</keyword>
<evidence type="ECO:0000313" key="8">
    <source>
        <dbReference type="EMBL" id="RRR71659.1"/>
    </source>
</evidence>
<dbReference type="CDD" id="cd17538">
    <property type="entry name" value="REC_D1_PleD-like"/>
    <property type="match status" value="1"/>
</dbReference>
<dbReference type="InterPro" id="IPR005467">
    <property type="entry name" value="His_kinase_dom"/>
</dbReference>
<dbReference type="InterPro" id="IPR003661">
    <property type="entry name" value="HisK_dim/P_dom"/>
</dbReference>
<dbReference type="InterPro" id="IPR036097">
    <property type="entry name" value="HisK_dim/P_sf"/>
</dbReference>
<dbReference type="Pfam" id="PF02518">
    <property type="entry name" value="HATPase_c"/>
    <property type="match status" value="1"/>
</dbReference>
<evidence type="ECO:0000256" key="2">
    <source>
        <dbReference type="ARBA" id="ARBA00012438"/>
    </source>
</evidence>
<comment type="catalytic activity">
    <reaction evidence="1">
        <text>ATP + protein L-histidine = ADP + protein N-phospho-L-histidine.</text>
        <dbReference type="EC" id="2.7.13.3"/>
    </reaction>
</comment>
<evidence type="ECO:0000259" key="6">
    <source>
        <dbReference type="PROSITE" id="PS50109"/>
    </source>
</evidence>
<dbReference type="Pfam" id="PF00072">
    <property type="entry name" value="Response_reg"/>
    <property type="match status" value="1"/>
</dbReference>
<keyword evidence="4" id="KW-0418">Kinase</keyword>
<feature type="domain" description="Histidine kinase" evidence="6">
    <location>
        <begin position="267"/>
        <end position="484"/>
    </location>
</feature>
<evidence type="ECO:0000256" key="4">
    <source>
        <dbReference type="ARBA" id="ARBA00022777"/>
    </source>
</evidence>
<protein>
    <recommendedName>
        <fullName evidence="2">histidine kinase</fullName>
        <ecNumber evidence="2">2.7.13.3</ecNumber>
    </recommendedName>
</protein>
<proteinExistence type="predicted"/>
<dbReference type="InterPro" id="IPR001789">
    <property type="entry name" value="Sig_transdc_resp-reg_receiver"/>
</dbReference>
<dbReference type="Gene3D" id="3.30.565.10">
    <property type="entry name" value="Histidine kinase-like ATPase, C-terminal domain"/>
    <property type="match status" value="1"/>
</dbReference>
<dbReference type="Gene3D" id="3.40.50.2300">
    <property type="match status" value="1"/>
</dbReference>
<dbReference type="EMBL" id="RSAS01000436">
    <property type="protein sequence ID" value="RRR71659.1"/>
    <property type="molecule type" value="Genomic_DNA"/>
</dbReference>
<dbReference type="AlphaFoldDB" id="A0A426TZF7"/>
<dbReference type="InterPro" id="IPR011006">
    <property type="entry name" value="CheY-like_superfamily"/>
</dbReference>
<evidence type="ECO:0000256" key="5">
    <source>
        <dbReference type="PROSITE-ProRule" id="PRU00169"/>
    </source>
</evidence>
<feature type="modified residue" description="4-aspartylphosphate" evidence="5">
    <location>
        <position position="55"/>
    </location>
</feature>
<organism evidence="8 9">
    <name type="scientific">Candidatus Viridilinea halotolerans</name>
    <dbReference type="NCBI Taxonomy" id="2491704"/>
    <lineage>
        <taxon>Bacteria</taxon>
        <taxon>Bacillati</taxon>
        <taxon>Chloroflexota</taxon>
        <taxon>Chloroflexia</taxon>
        <taxon>Chloroflexales</taxon>
        <taxon>Chloroflexineae</taxon>
        <taxon>Oscillochloridaceae</taxon>
        <taxon>Candidatus Viridilinea</taxon>
    </lineage>
</organism>
<dbReference type="PANTHER" id="PTHR43547">
    <property type="entry name" value="TWO-COMPONENT HISTIDINE KINASE"/>
    <property type="match status" value="1"/>
</dbReference>
<reference evidence="8 9" key="1">
    <citation type="submission" date="2018-12" db="EMBL/GenBank/DDBJ databases">
        <title>Genome Sequence of Candidatus Viridilinea halotolerans isolated from saline sulfide-rich spring.</title>
        <authorList>
            <person name="Grouzdev D.S."/>
            <person name="Burganskaya E.I."/>
            <person name="Krutkina M.S."/>
            <person name="Sukhacheva M.V."/>
            <person name="Gorlenko V.M."/>
        </authorList>
    </citation>
    <scope>NUCLEOTIDE SEQUENCE [LARGE SCALE GENOMIC DNA]</scope>
    <source>
        <strain evidence="8">Chok-6</strain>
    </source>
</reference>
<accession>A0A426TZF7</accession>
<dbReference type="SUPFAM" id="SSF52172">
    <property type="entry name" value="CheY-like"/>
    <property type="match status" value="1"/>
</dbReference>
<feature type="domain" description="Response regulatory" evidence="7">
    <location>
        <begin position="6"/>
        <end position="122"/>
    </location>
</feature>
<keyword evidence="3 5" id="KW-0597">Phosphoprotein</keyword>
<dbReference type="Gene3D" id="1.10.287.130">
    <property type="match status" value="1"/>
</dbReference>
<dbReference type="PROSITE" id="PS50109">
    <property type="entry name" value="HIS_KIN"/>
    <property type="match status" value="1"/>
</dbReference>
<evidence type="ECO:0000313" key="9">
    <source>
        <dbReference type="Proteomes" id="UP000280307"/>
    </source>
</evidence>
<evidence type="ECO:0000256" key="1">
    <source>
        <dbReference type="ARBA" id="ARBA00000085"/>
    </source>
</evidence>
<sequence length="486" mass="53744">METQSLILVVDDQPVGQMVLASLLEPEGYRLAFAANGPEALTQMQLMAPDLVLLDVMMPEMDGFEVCRRIRADPNLALIPVVMVTALDDQNSLIQGIEAGADDFVSKPFSRAELRTRIRTITRLNRFRTLLDEQRRAARSRAQLLWAIEHASDGYLLLDAHDQPQDGNSSGWNYLNLTGPPEATLLAPFLTLVQQHYRLEPADAWASWPQPTHASRYLVRSEGADTLWLQVKVFDRSDDGAEQRIVHLRDVTTQLVTQRNIWAFHGFVSHKLRTPLTTLVTGMSLLQRQSAELSSDSAMLVGLAYEGAQRLKAVVDGIFRYLETPLACDATTGALVADLPAVITTLAQDLGLSNVQLTTHLQSDTARLVLSMPTLELLVSELIENAHKFHPTNQPEVGVTLSQQENHVRIQVCDNGRTLTASQLRRFWEPYQQIDPDFTGQIQGLGLGLATIAQICWTVGGHCHVANHPEGPGICIVLAVPLSNPE</sequence>
<dbReference type="GO" id="GO:0000155">
    <property type="term" value="F:phosphorelay sensor kinase activity"/>
    <property type="evidence" value="ECO:0007669"/>
    <property type="project" value="InterPro"/>
</dbReference>
<dbReference type="InterPro" id="IPR036890">
    <property type="entry name" value="HATPase_C_sf"/>
</dbReference>
<dbReference type="Proteomes" id="UP000280307">
    <property type="component" value="Unassembled WGS sequence"/>
</dbReference>
<dbReference type="CDD" id="cd00075">
    <property type="entry name" value="HATPase"/>
    <property type="match status" value="1"/>
</dbReference>
<dbReference type="PANTHER" id="PTHR43547:SF2">
    <property type="entry name" value="HYBRID SIGNAL TRANSDUCTION HISTIDINE KINASE C"/>
    <property type="match status" value="1"/>
</dbReference>
<evidence type="ECO:0000259" key="7">
    <source>
        <dbReference type="PROSITE" id="PS50110"/>
    </source>
</evidence>
<dbReference type="EC" id="2.7.13.3" evidence="2"/>
<name>A0A426TZF7_9CHLR</name>
<evidence type="ECO:0000256" key="3">
    <source>
        <dbReference type="ARBA" id="ARBA00022553"/>
    </source>
</evidence>
<comment type="caution">
    <text evidence="8">The sequence shown here is derived from an EMBL/GenBank/DDBJ whole genome shotgun (WGS) entry which is preliminary data.</text>
</comment>
<gene>
    <name evidence="8" type="ORF">EI684_11310</name>
</gene>
<dbReference type="SMART" id="SM00448">
    <property type="entry name" value="REC"/>
    <property type="match status" value="1"/>
</dbReference>
<dbReference type="SUPFAM" id="SSF47384">
    <property type="entry name" value="Homodimeric domain of signal transducing histidine kinase"/>
    <property type="match status" value="1"/>
</dbReference>
<dbReference type="PROSITE" id="PS50110">
    <property type="entry name" value="RESPONSE_REGULATORY"/>
    <property type="match status" value="1"/>
</dbReference>
<dbReference type="SMART" id="SM00387">
    <property type="entry name" value="HATPase_c"/>
    <property type="match status" value="1"/>
</dbReference>
<dbReference type="InterPro" id="IPR003594">
    <property type="entry name" value="HATPase_dom"/>
</dbReference>
<dbReference type="CDD" id="cd00082">
    <property type="entry name" value="HisKA"/>
    <property type="match status" value="1"/>
</dbReference>